<name>A0A843VCY0_COLES</name>
<protein>
    <submittedName>
        <fullName evidence="2">Uncharacterized protein</fullName>
    </submittedName>
</protein>
<feature type="region of interest" description="Disordered" evidence="1">
    <location>
        <begin position="188"/>
        <end position="228"/>
    </location>
</feature>
<evidence type="ECO:0000256" key="1">
    <source>
        <dbReference type="SAM" id="MobiDB-lite"/>
    </source>
</evidence>
<keyword evidence="3" id="KW-1185">Reference proteome</keyword>
<proteinExistence type="predicted"/>
<comment type="caution">
    <text evidence="2">The sequence shown here is derived from an EMBL/GenBank/DDBJ whole genome shotgun (WGS) entry which is preliminary data.</text>
</comment>
<reference evidence="2" key="1">
    <citation type="submission" date="2017-07" db="EMBL/GenBank/DDBJ databases">
        <title>Taro Niue Genome Assembly and Annotation.</title>
        <authorList>
            <person name="Atibalentja N."/>
            <person name="Keating K."/>
            <person name="Fields C.J."/>
        </authorList>
    </citation>
    <scope>NUCLEOTIDE SEQUENCE</scope>
    <source>
        <strain evidence="2">Niue_2</strain>
        <tissue evidence="2">Leaf</tissue>
    </source>
</reference>
<evidence type="ECO:0000313" key="3">
    <source>
        <dbReference type="Proteomes" id="UP000652761"/>
    </source>
</evidence>
<dbReference type="AlphaFoldDB" id="A0A843VCY0"/>
<dbReference type="PANTHER" id="PTHR35750:SF1">
    <property type="entry name" value="PHOSPHOLIPID HYDROPEROXIDE GLUTATHIONE PEROXIDASE"/>
    <property type="match status" value="1"/>
</dbReference>
<sequence>MCSCTKYSSFKNLLRRRNLCEKHHPRKRALSGTWISCWTEAAETAQLAVLCWRRRPQQQELPRSTSPLSHLLLLRCYPSHPSLWPPWAEPPMGFLRRIASILGFLHGAAADGDGDEDDNPAAEKGEAQPPPSAARRGFSLQVPVATTRPHAGPVLAPCNLGEGGVQVSRRVTDAASAQRVWRKKRTELGGAERGGRRGSNWLGFHPGDSTPLKEKTRKLLSKLSSNLY</sequence>
<dbReference type="Proteomes" id="UP000652761">
    <property type="component" value="Unassembled WGS sequence"/>
</dbReference>
<feature type="region of interest" description="Disordered" evidence="1">
    <location>
        <begin position="109"/>
        <end position="136"/>
    </location>
</feature>
<dbReference type="EMBL" id="NMUH01001327">
    <property type="protein sequence ID" value="MQL91324.1"/>
    <property type="molecule type" value="Genomic_DNA"/>
</dbReference>
<evidence type="ECO:0000313" key="2">
    <source>
        <dbReference type="EMBL" id="MQL91324.1"/>
    </source>
</evidence>
<accession>A0A843VCY0</accession>
<organism evidence="2 3">
    <name type="scientific">Colocasia esculenta</name>
    <name type="common">Wild taro</name>
    <name type="synonym">Arum esculentum</name>
    <dbReference type="NCBI Taxonomy" id="4460"/>
    <lineage>
        <taxon>Eukaryota</taxon>
        <taxon>Viridiplantae</taxon>
        <taxon>Streptophyta</taxon>
        <taxon>Embryophyta</taxon>
        <taxon>Tracheophyta</taxon>
        <taxon>Spermatophyta</taxon>
        <taxon>Magnoliopsida</taxon>
        <taxon>Liliopsida</taxon>
        <taxon>Araceae</taxon>
        <taxon>Aroideae</taxon>
        <taxon>Colocasieae</taxon>
        <taxon>Colocasia</taxon>
    </lineage>
</organism>
<dbReference type="OrthoDB" id="550279at2759"/>
<dbReference type="PANTHER" id="PTHR35750">
    <property type="entry name" value="PHOSPHOLIPID HYDROPEROXIDE GLUTATHIONE PEROXIDASE"/>
    <property type="match status" value="1"/>
</dbReference>
<gene>
    <name evidence="2" type="ORF">Taro_023935</name>
</gene>